<keyword evidence="2" id="KW-0233">DNA recombination</keyword>
<proteinExistence type="predicted"/>
<dbReference type="GO" id="GO:0015074">
    <property type="term" value="P:DNA integration"/>
    <property type="evidence" value="ECO:0007669"/>
    <property type="project" value="InterPro"/>
</dbReference>
<dbReference type="Gene3D" id="1.10.443.10">
    <property type="entry name" value="Intergrase catalytic core"/>
    <property type="match status" value="1"/>
</dbReference>
<organism evidence="4 5">
    <name type="scientific">Acetivibrio ethanolgignens</name>
    <dbReference type="NCBI Taxonomy" id="290052"/>
    <lineage>
        <taxon>Bacteria</taxon>
        <taxon>Bacillati</taxon>
        <taxon>Bacillota</taxon>
        <taxon>Clostridia</taxon>
        <taxon>Eubacteriales</taxon>
        <taxon>Oscillospiraceae</taxon>
        <taxon>Acetivibrio</taxon>
    </lineage>
</organism>
<dbReference type="GO" id="GO:0003677">
    <property type="term" value="F:DNA binding"/>
    <property type="evidence" value="ECO:0007669"/>
    <property type="project" value="UniProtKB-KW"/>
</dbReference>
<accession>A0A0V8QCA5</accession>
<dbReference type="EMBL" id="LNAM01000203">
    <property type="protein sequence ID" value="KSV57721.1"/>
    <property type="molecule type" value="Genomic_DNA"/>
</dbReference>
<dbReference type="OrthoDB" id="283809at2"/>
<sequence>MCYKDEVQRKNTEKLQRKFDEDNTPGFIQKYFINIESKAGAINYYIAIKDLLVWLMENKTINRNNIAEITPDDFYNVESEDVTMYLKQKEQSGMSPTTLETRKNIFSSFWKYLARTKVCPVKENIIADVSYKGISSSNNLIKKLPTETQLKNMEEKIMKKNDEFVRIRNLIILRVLKGTGLRESELAGLNINDLYLDEEMPYIKIIGKGTYREIEARMVYLTGDAASAIKEWLEYRNGLENIVDESAVFVNKKGNRLSEYNIQSIFKNYGDGMSCHMIRHWYATVMANTGNLAFAQQQLGHSSLNTTVNNYANGVYGMKDVLANM</sequence>
<dbReference type="SUPFAM" id="SSF56349">
    <property type="entry name" value="DNA breaking-rejoining enzymes"/>
    <property type="match status" value="1"/>
</dbReference>
<dbReference type="InterPro" id="IPR010998">
    <property type="entry name" value="Integrase_recombinase_N"/>
</dbReference>
<reference evidence="4 5" key="1">
    <citation type="submission" date="2015-11" db="EMBL/GenBank/DDBJ databases">
        <title>Butyribacter intestini gen. nov., sp. nov., a butyric acid-producing bacterium of the family Lachnospiraceae isolated from the human faeces.</title>
        <authorList>
            <person name="Zou Y."/>
            <person name="Xue W."/>
            <person name="Luo G."/>
            <person name="Lv M."/>
        </authorList>
    </citation>
    <scope>NUCLEOTIDE SEQUENCE [LARGE SCALE GENOMIC DNA]</scope>
    <source>
        <strain evidence="4 5">ACET-33324</strain>
    </source>
</reference>
<comment type="caution">
    <text evidence="4">The sequence shown here is derived from an EMBL/GenBank/DDBJ whole genome shotgun (WGS) entry which is preliminary data.</text>
</comment>
<dbReference type="InterPro" id="IPR013762">
    <property type="entry name" value="Integrase-like_cat_sf"/>
</dbReference>
<dbReference type="AlphaFoldDB" id="A0A0V8QCA5"/>
<dbReference type="PANTHER" id="PTHR30349">
    <property type="entry name" value="PHAGE INTEGRASE-RELATED"/>
    <property type="match status" value="1"/>
</dbReference>
<dbReference type="STRING" id="290052.ASU35_15375"/>
<name>A0A0V8QCA5_9FIRM</name>
<dbReference type="GO" id="GO:0006310">
    <property type="term" value="P:DNA recombination"/>
    <property type="evidence" value="ECO:0007669"/>
    <property type="project" value="UniProtKB-KW"/>
</dbReference>
<evidence type="ECO:0000256" key="1">
    <source>
        <dbReference type="ARBA" id="ARBA00023125"/>
    </source>
</evidence>
<dbReference type="Pfam" id="PF00589">
    <property type="entry name" value="Phage_integrase"/>
    <property type="match status" value="1"/>
</dbReference>
<dbReference type="RefSeq" id="WP_058354027.1">
    <property type="nucleotide sequence ID" value="NZ_CABMMD010000203.1"/>
</dbReference>
<gene>
    <name evidence="4" type="ORF">ASU35_15375</name>
</gene>
<dbReference type="InterPro" id="IPR002104">
    <property type="entry name" value="Integrase_catalytic"/>
</dbReference>
<dbReference type="InterPro" id="IPR011010">
    <property type="entry name" value="DNA_brk_join_enz"/>
</dbReference>
<evidence type="ECO:0000259" key="3">
    <source>
        <dbReference type="PROSITE" id="PS51898"/>
    </source>
</evidence>
<dbReference type="Gene3D" id="1.10.150.130">
    <property type="match status" value="1"/>
</dbReference>
<keyword evidence="5" id="KW-1185">Reference proteome</keyword>
<dbReference type="InterPro" id="IPR050090">
    <property type="entry name" value="Tyrosine_recombinase_XerCD"/>
</dbReference>
<feature type="domain" description="Tyr recombinase" evidence="3">
    <location>
        <begin position="139"/>
        <end position="325"/>
    </location>
</feature>
<dbReference type="PROSITE" id="PS51898">
    <property type="entry name" value="TYR_RECOMBINASE"/>
    <property type="match status" value="1"/>
</dbReference>
<evidence type="ECO:0000313" key="5">
    <source>
        <dbReference type="Proteomes" id="UP000054874"/>
    </source>
</evidence>
<dbReference type="PANTHER" id="PTHR30349:SF81">
    <property type="entry name" value="TYROSINE RECOMBINASE XERC"/>
    <property type="match status" value="1"/>
</dbReference>
<dbReference type="Proteomes" id="UP000054874">
    <property type="component" value="Unassembled WGS sequence"/>
</dbReference>
<evidence type="ECO:0000256" key="2">
    <source>
        <dbReference type="ARBA" id="ARBA00023172"/>
    </source>
</evidence>
<keyword evidence="1" id="KW-0238">DNA-binding</keyword>
<evidence type="ECO:0000313" key="4">
    <source>
        <dbReference type="EMBL" id="KSV57721.1"/>
    </source>
</evidence>
<protein>
    <recommendedName>
        <fullName evidence="3">Tyr recombinase domain-containing protein</fullName>
    </recommendedName>
</protein>